<name>A0A4R5URV8_9BACT</name>
<dbReference type="Proteomes" id="UP000295438">
    <property type="component" value="Unassembled WGS sequence"/>
</dbReference>
<dbReference type="AlphaFoldDB" id="A0A4R5URV8"/>
<dbReference type="Pfam" id="PF24389">
    <property type="entry name" value="ORC-CDC6-like"/>
    <property type="match status" value="1"/>
</dbReference>
<comment type="caution">
    <text evidence="1">The sequence shown here is derived from an EMBL/GenBank/DDBJ whole genome shotgun (WGS) entry which is preliminary data.</text>
</comment>
<dbReference type="EMBL" id="SMUW01000037">
    <property type="protein sequence ID" value="TDK41824.1"/>
    <property type="molecule type" value="Genomic_DNA"/>
</dbReference>
<gene>
    <name evidence="1" type="ORF">E1898_17760</name>
</gene>
<protein>
    <submittedName>
        <fullName evidence="1">Uncharacterized protein</fullName>
    </submittedName>
</protein>
<keyword evidence="2" id="KW-1185">Reference proteome</keyword>
<sequence length="512" mass="59324">MTITEQNIYQKLGFDKNPFAYTNADEEENLADYFVAPPYYEAIQGDYNSPSSHIVLAPRGSGKTAQRRMIEIWSKDKPVLCVTYDRFELGNCQNLDSVTLNYHLKNIIQKTLLNLVLWIAEYPDTLNNFSKEDKKNLSILSHNYLGEVTGAKVSEVLNDIKSVTEKIKKFWNENIGVLDSLLSFILKKYDLPELDLPEFKQEEKKLSQSYKFQLELIYEYAQKLGFKSIYILIDKVDETHLTTNDSEATFRLIEPLIKDLETHSIKGFAFKYFLWDQIYDFLLKAGRPDRINIHSLIWSRDRLLEMLSKRLTAFSGGNISKLQQIYEGKNSMGIDDAVTILSWRSPRNVIRICQELIAEQTLISADINKLDKRVLDRASLKISEKVCQEIYGQDGLSEIKRLDRELFSINYLATNVYKVSNNAIRPRTTSWMDKGFLFQAGRDRSNSKKPTNLYFIADPRASRLVNSKKIVTDWIQSNWFPCTHCDADIILDLNLVNENMDIECWNCSRPII</sequence>
<accession>A0A4R5URV8</accession>
<dbReference type="InterPro" id="IPR059206">
    <property type="entry name" value="Sll1717-like"/>
</dbReference>
<dbReference type="InterPro" id="IPR056955">
    <property type="entry name" value="ORC-CDC6-like"/>
</dbReference>
<organism evidence="1 2">
    <name type="scientific">Algoriphagus formosus</name>
    <dbReference type="NCBI Taxonomy" id="2007308"/>
    <lineage>
        <taxon>Bacteria</taxon>
        <taxon>Pseudomonadati</taxon>
        <taxon>Bacteroidota</taxon>
        <taxon>Cytophagia</taxon>
        <taxon>Cytophagales</taxon>
        <taxon>Cyclobacteriaceae</taxon>
        <taxon>Algoriphagus</taxon>
    </lineage>
</organism>
<proteinExistence type="predicted"/>
<reference evidence="1 2" key="1">
    <citation type="submission" date="2019-03" db="EMBL/GenBank/DDBJ databases">
        <title>Algoriphagus aquimaris sp. nov., isolated form marine sediment in Pohang, Korea.</title>
        <authorList>
            <person name="Kim J."/>
            <person name="Yoon S.-H."/>
            <person name="Lee S.-S."/>
        </authorList>
    </citation>
    <scope>NUCLEOTIDE SEQUENCE [LARGE SCALE GENOMIC DNA]</scope>
    <source>
        <strain evidence="1 2">F21</strain>
    </source>
</reference>
<dbReference type="RefSeq" id="WP_133391895.1">
    <property type="nucleotide sequence ID" value="NZ_SMUW01000037.1"/>
</dbReference>
<dbReference type="NCBIfam" id="NF047389">
    <property type="entry name" value="ATPase_Sll1717"/>
    <property type="match status" value="1"/>
</dbReference>
<evidence type="ECO:0000313" key="2">
    <source>
        <dbReference type="Proteomes" id="UP000295438"/>
    </source>
</evidence>
<evidence type="ECO:0000313" key="1">
    <source>
        <dbReference type="EMBL" id="TDK41824.1"/>
    </source>
</evidence>